<accession>C1N5R4</accession>
<comment type="similarity">
    <text evidence="1">Belongs to the SS18 family.</text>
</comment>
<dbReference type="AlphaFoldDB" id="C1N5R4"/>
<dbReference type="EMBL" id="GG663748">
    <property type="protein sequence ID" value="EEH52543.1"/>
    <property type="molecule type" value="Genomic_DNA"/>
</dbReference>
<dbReference type="GeneID" id="9688645"/>
<organism evidence="5">
    <name type="scientific">Micromonas pusilla (strain CCMP1545)</name>
    <name type="common">Picoplanktonic green alga</name>
    <dbReference type="NCBI Taxonomy" id="564608"/>
    <lineage>
        <taxon>Eukaryota</taxon>
        <taxon>Viridiplantae</taxon>
        <taxon>Chlorophyta</taxon>
        <taxon>Mamiellophyceae</taxon>
        <taxon>Mamiellales</taxon>
        <taxon>Mamiellaceae</taxon>
        <taxon>Micromonas</taxon>
    </lineage>
</organism>
<evidence type="ECO:0000259" key="3">
    <source>
        <dbReference type="Pfam" id="PF05030"/>
    </source>
</evidence>
<proteinExistence type="inferred from homology"/>
<dbReference type="KEGG" id="mpp:MICPUCDRAFT_53008"/>
<keyword evidence="5" id="KW-1185">Reference proteome</keyword>
<evidence type="ECO:0000313" key="4">
    <source>
        <dbReference type="EMBL" id="EEH52543.1"/>
    </source>
</evidence>
<dbReference type="InterPro" id="IPR007726">
    <property type="entry name" value="SS18_N"/>
</dbReference>
<dbReference type="Pfam" id="PF05030">
    <property type="entry name" value="SSXT"/>
    <property type="match status" value="1"/>
</dbReference>
<dbReference type="STRING" id="564608.C1N5R4"/>
<sequence>MSAPAEVRSRSSSSSSSSTPRPARDEIPSSRPLSRPPSPPADRRRRSPQAPKTEAPPAERVITTELIQKYLDENQSLILAILENQNVGKLSDCATYQTRLQQNLMYLAAIADAQPSQNAAAAAAAAAPK</sequence>
<evidence type="ECO:0000256" key="1">
    <source>
        <dbReference type="ARBA" id="ARBA00007945"/>
    </source>
</evidence>
<evidence type="ECO:0000256" key="2">
    <source>
        <dbReference type="SAM" id="MobiDB-lite"/>
    </source>
</evidence>
<protein>
    <submittedName>
        <fullName evidence="4">Gif-like protein</fullName>
    </submittedName>
</protein>
<dbReference type="Proteomes" id="UP000001876">
    <property type="component" value="Unassembled WGS sequence"/>
</dbReference>
<gene>
    <name evidence="4" type="ORF">MICPUCDRAFT_53008</name>
</gene>
<reference evidence="4 5" key="1">
    <citation type="journal article" date="2009" name="Science">
        <title>Green evolution and dynamic adaptations revealed by genomes of the marine picoeukaryotes Micromonas.</title>
        <authorList>
            <person name="Worden A.Z."/>
            <person name="Lee J.H."/>
            <person name="Mock T."/>
            <person name="Rouze P."/>
            <person name="Simmons M.P."/>
            <person name="Aerts A.L."/>
            <person name="Allen A.E."/>
            <person name="Cuvelier M.L."/>
            <person name="Derelle E."/>
            <person name="Everett M.V."/>
            <person name="Foulon E."/>
            <person name="Grimwood J."/>
            <person name="Gundlach H."/>
            <person name="Henrissat B."/>
            <person name="Napoli C."/>
            <person name="McDonald S.M."/>
            <person name="Parker M.S."/>
            <person name="Rombauts S."/>
            <person name="Salamov A."/>
            <person name="Von Dassow P."/>
            <person name="Badger J.H."/>
            <person name="Coutinho P.M."/>
            <person name="Demir E."/>
            <person name="Dubchak I."/>
            <person name="Gentemann C."/>
            <person name="Eikrem W."/>
            <person name="Gready J.E."/>
            <person name="John U."/>
            <person name="Lanier W."/>
            <person name="Lindquist E.A."/>
            <person name="Lucas S."/>
            <person name="Mayer K.F."/>
            <person name="Moreau H."/>
            <person name="Not F."/>
            <person name="Otillar R."/>
            <person name="Panaud O."/>
            <person name="Pangilinan J."/>
            <person name="Paulsen I."/>
            <person name="Piegu B."/>
            <person name="Poliakov A."/>
            <person name="Robbens S."/>
            <person name="Schmutz J."/>
            <person name="Toulza E."/>
            <person name="Wyss T."/>
            <person name="Zelensky A."/>
            <person name="Zhou K."/>
            <person name="Armbrust E.V."/>
            <person name="Bhattacharya D."/>
            <person name="Goodenough U.W."/>
            <person name="Van de Peer Y."/>
            <person name="Grigoriev I.V."/>
        </authorList>
    </citation>
    <scope>NUCLEOTIDE SEQUENCE [LARGE SCALE GENOMIC DNA]</scope>
    <source>
        <strain evidence="4 5">CCMP1545</strain>
    </source>
</reference>
<feature type="domain" description="SS18 N-terminal" evidence="3">
    <location>
        <begin position="62"/>
        <end position="117"/>
    </location>
</feature>
<dbReference type="eggNOG" id="KOG3227">
    <property type="taxonomic scope" value="Eukaryota"/>
</dbReference>
<feature type="region of interest" description="Disordered" evidence="2">
    <location>
        <begin position="1"/>
        <end position="60"/>
    </location>
</feature>
<dbReference type="OrthoDB" id="10265171at2759"/>
<evidence type="ECO:0000313" key="5">
    <source>
        <dbReference type="Proteomes" id="UP000001876"/>
    </source>
</evidence>
<dbReference type="RefSeq" id="XP_003063407.1">
    <property type="nucleotide sequence ID" value="XM_003063361.1"/>
</dbReference>
<name>C1N5R4_MICPC</name>